<evidence type="ECO:0000256" key="2">
    <source>
        <dbReference type="PIRNR" id="PIRNR029171"/>
    </source>
</evidence>
<reference evidence="3 4" key="1">
    <citation type="submission" date="2024-07" db="EMBL/GenBank/DDBJ databases">
        <title>Section-level genome sequencing and comparative genomics of Aspergillus sections Usti and Cavernicolus.</title>
        <authorList>
            <consortium name="Lawrence Berkeley National Laboratory"/>
            <person name="Nybo J.L."/>
            <person name="Vesth T.C."/>
            <person name="Theobald S."/>
            <person name="Frisvad J.C."/>
            <person name="Larsen T.O."/>
            <person name="Kjaerboelling I."/>
            <person name="Rothschild-Mancinelli K."/>
            <person name="Lyhne E.K."/>
            <person name="Kogle M.E."/>
            <person name="Barry K."/>
            <person name="Clum A."/>
            <person name="Na H."/>
            <person name="Ledsgaard L."/>
            <person name="Lin J."/>
            <person name="Lipzen A."/>
            <person name="Kuo A."/>
            <person name="Riley R."/>
            <person name="Mondo S."/>
            <person name="Labutti K."/>
            <person name="Haridas S."/>
            <person name="Pangalinan J."/>
            <person name="Salamov A.A."/>
            <person name="Simmons B.A."/>
            <person name="Magnuson J.K."/>
            <person name="Chen J."/>
            <person name="Drula E."/>
            <person name="Henrissat B."/>
            <person name="Wiebenga A."/>
            <person name="Lubbers R.J."/>
            <person name="Gomes A.C."/>
            <person name="Makela M.R."/>
            <person name="Stajich J."/>
            <person name="Grigoriev I.V."/>
            <person name="Mortensen U.H."/>
            <person name="De Vries R.P."/>
            <person name="Baker S.E."/>
            <person name="Andersen M.R."/>
        </authorList>
    </citation>
    <scope>NUCLEOTIDE SEQUENCE [LARGE SCALE GENOMIC DNA]</scope>
    <source>
        <strain evidence="3 4">CBS 123904</strain>
    </source>
</reference>
<evidence type="ECO:0000256" key="1">
    <source>
        <dbReference type="ARBA" id="ARBA00022801"/>
    </source>
</evidence>
<comment type="similarity">
    <text evidence="2">Belongs to the AB hydrolase superfamily. Lipase family.</text>
</comment>
<proteinExistence type="inferred from homology"/>
<protein>
    <submittedName>
        <fullName evidence="3">LIP-domain-containing protein</fullName>
    </submittedName>
</protein>
<sequence length="430" mass="46601">MAILPNVIVWSLVAFSRAVVGLRGGPPHIPSKSLPPSQDPWYTAPVGFESQAPGAILRIRQSPGNIVNITGNCSKVYNILYRTTDSRYRPTWAVTTLFVPEKPKLSNKALLSYQIPYNTVNVDASPSFSLQTEPSSDIVEALGRGWYVNTPDFEGPLAANVAGIQEGHATLDSLRAALAAGVGLRRDARVALWGYSGGSIASEWALEFQEQYAPELKISGAALGGLVANNTHCIDMVQNGPLAYIAVGAMMGPLIQHPKAFQRLISQLKTSGPYNKTGFLAAFHLNGGEFDYYAGQNIYDYFVNGAAVLHDPLIRQTLLENQFMTYHGVPRSPLFIYKAIADEATAIEDSDYYVERNCMLGANILYERNTVGGHLDEYANGVPRARVWLGSVLDGSYPDKYQTRGCIIKDVAIGAIGATDPSTGGRPGQK</sequence>
<comment type="caution">
    <text evidence="3">The sequence shown here is derived from an EMBL/GenBank/DDBJ whole genome shotgun (WGS) entry which is preliminary data.</text>
</comment>
<name>A0ABR4IQ34_9EURO</name>
<dbReference type="Pfam" id="PF03583">
    <property type="entry name" value="LIP"/>
    <property type="match status" value="1"/>
</dbReference>
<keyword evidence="1" id="KW-0378">Hydrolase</keyword>
<dbReference type="PANTHER" id="PTHR34853">
    <property type="match status" value="1"/>
</dbReference>
<feature type="chain" id="PRO_5045015946" evidence="2">
    <location>
        <begin position="19"/>
        <end position="430"/>
    </location>
</feature>
<organism evidence="3 4">
    <name type="scientific">Aspergillus pseudoustus</name>
    <dbReference type="NCBI Taxonomy" id="1810923"/>
    <lineage>
        <taxon>Eukaryota</taxon>
        <taxon>Fungi</taxon>
        <taxon>Dikarya</taxon>
        <taxon>Ascomycota</taxon>
        <taxon>Pezizomycotina</taxon>
        <taxon>Eurotiomycetes</taxon>
        <taxon>Eurotiomycetidae</taxon>
        <taxon>Eurotiales</taxon>
        <taxon>Aspergillaceae</taxon>
        <taxon>Aspergillus</taxon>
        <taxon>Aspergillus subgen. Nidulantes</taxon>
    </lineage>
</organism>
<keyword evidence="2" id="KW-0732">Signal</keyword>
<dbReference type="EMBL" id="JBFXLU010000320">
    <property type="protein sequence ID" value="KAL2829883.1"/>
    <property type="molecule type" value="Genomic_DNA"/>
</dbReference>
<dbReference type="InterPro" id="IPR029058">
    <property type="entry name" value="AB_hydrolase_fold"/>
</dbReference>
<dbReference type="Proteomes" id="UP001610446">
    <property type="component" value="Unassembled WGS sequence"/>
</dbReference>
<dbReference type="PANTHER" id="PTHR34853:SF5">
    <property type="entry name" value="LIP-DOMAIN-CONTAINING PROTEIN-RELATED"/>
    <property type="match status" value="1"/>
</dbReference>
<accession>A0ABR4IQ34</accession>
<dbReference type="PIRSF" id="PIRSF029171">
    <property type="entry name" value="Esterase_LipA"/>
    <property type="match status" value="1"/>
</dbReference>
<gene>
    <name evidence="3" type="ORF">BJY01DRAFT_254852</name>
</gene>
<keyword evidence="4" id="KW-1185">Reference proteome</keyword>
<dbReference type="SUPFAM" id="SSF53474">
    <property type="entry name" value="alpha/beta-Hydrolases"/>
    <property type="match status" value="1"/>
</dbReference>
<dbReference type="Gene3D" id="1.10.260.130">
    <property type="match status" value="1"/>
</dbReference>
<dbReference type="Gene3D" id="3.40.50.1820">
    <property type="entry name" value="alpha/beta hydrolase"/>
    <property type="match status" value="1"/>
</dbReference>
<evidence type="ECO:0000313" key="4">
    <source>
        <dbReference type="Proteomes" id="UP001610446"/>
    </source>
</evidence>
<feature type="signal peptide" evidence="2">
    <location>
        <begin position="1"/>
        <end position="18"/>
    </location>
</feature>
<dbReference type="InterPro" id="IPR005152">
    <property type="entry name" value="Lipase_secreted"/>
</dbReference>
<evidence type="ECO:0000313" key="3">
    <source>
        <dbReference type="EMBL" id="KAL2829883.1"/>
    </source>
</evidence>